<organism evidence="5 6">
    <name type="scientific">Physocladia obscura</name>
    <dbReference type="NCBI Taxonomy" id="109957"/>
    <lineage>
        <taxon>Eukaryota</taxon>
        <taxon>Fungi</taxon>
        <taxon>Fungi incertae sedis</taxon>
        <taxon>Chytridiomycota</taxon>
        <taxon>Chytridiomycota incertae sedis</taxon>
        <taxon>Chytridiomycetes</taxon>
        <taxon>Chytridiales</taxon>
        <taxon>Chytriomycetaceae</taxon>
        <taxon>Physocladia</taxon>
    </lineage>
</organism>
<dbReference type="InterPro" id="IPR003130">
    <property type="entry name" value="GED"/>
</dbReference>
<evidence type="ECO:0000256" key="2">
    <source>
        <dbReference type="ARBA" id="ARBA00023134"/>
    </source>
</evidence>
<dbReference type="GO" id="GO:0008017">
    <property type="term" value="F:microtubule binding"/>
    <property type="evidence" value="ECO:0007669"/>
    <property type="project" value="TreeGrafter"/>
</dbReference>
<name>A0AAD5XAS6_9FUNG</name>
<dbReference type="InterPro" id="IPR045063">
    <property type="entry name" value="Dynamin_N"/>
</dbReference>
<evidence type="ECO:0000313" key="6">
    <source>
        <dbReference type="Proteomes" id="UP001211907"/>
    </source>
</evidence>
<dbReference type="GO" id="GO:0005737">
    <property type="term" value="C:cytoplasm"/>
    <property type="evidence" value="ECO:0007669"/>
    <property type="project" value="TreeGrafter"/>
</dbReference>
<evidence type="ECO:0000256" key="1">
    <source>
        <dbReference type="ARBA" id="ARBA00022741"/>
    </source>
</evidence>
<comment type="caution">
    <text evidence="5">The sequence shown here is derived from an EMBL/GenBank/DDBJ whole genome shotgun (WGS) entry which is preliminary data.</text>
</comment>
<dbReference type="Gene3D" id="1.20.120.1240">
    <property type="entry name" value="Dynamin, middle domain"/>
    <property type="match status" value="1"/>
</dbReference>
<dbReference type="Gene3D" id="3.40.50.300">
    <property type="entry name" value="P-loop containing nucleotide triphosphate hydrolases"/>
    <property type="match status" value="1"/>
</dbReference>
<dbReference type="PROSITE" id="PS51718">
    <property type="entry name" value="G_DYNAMIN_2"/>
    <property type="match status" value="1"/>
</dbReference>
<dbReference type="EMBL" id="JADGJH010003525">
    <property type="protein sequence ID" value="KAJ3090359.1"/>
    <property type="molecule type" value="Genomic_DNA"/>
</dbReference>
<keyword evidence="2" id="KW-0342">GTP-binding</keyword>
<feature type="domain" description="GED" evidence="3">
    <location>
        <begin position="580"/>
        <end position="667"/>
    </location>
</feature>
<dbReference type="GO" id="GO:0016020">
    <property type="term" value="C:membrane"/>
    <property type="evidence" value="ECO:0007669"/>
    <property type="project" value="TreeGrafter"/>
</dbReference>
<reference evidence="5" key="1">
    <citation type="submission" date="2020-05" db="EMBL/GenBank/DDBJ databases">
        <title>Phylogenomic resolution of chytrid fungi.</title>
        <authorList>
            <person name="Stajich J.E."/>
            <person name="Amses K."/>
            <person name="Simmons R."/>
            <person name="Seto K."/>
            <person name="Myers J."/>
            <person name="Bonds A."/>
            <person name="Quandt C.A."/>
            <person name="Barry K."/>
            <person name="Liu P."/>
            <person name="Grigoriev I."/>
            <person name="Longcore J.E."/>
            <person name="James T.Y."/>
        </authorList>
    </citation>
    <scope>NUCLEOTIDE SEQUENCE</scope>
    <source>
        <strain evidence="5">JEL0513</strain>
    </source>
</reference>
<protein>
    <submittedName>
        <fullName evidence="5">Uncharacterized protein</fullName>
    </submittedName>
</protein>
<dbReference type="InterPro" id="IPR027417">
    <property type="entry name" value="P-loop_NTPase"/>
</dbReference>
<dbReference type="GO" id="GO:0005874">
    <property type="term" value="C:microtubule"/>
    <property type="evidence" value="ECO:0007669"/>
    <property type="project" value="TreeGrafter"/>
</dbReference>
<dbReference type="InterPro" id="IPR001401">
    <property type="entry name" value="Dynamin_GTPase"/>
</dbReference>
<dbReference type="InterPro" id="IPR030381">
    <property type="entry name" value="G_DYNAMIN_dom"/>
</dbReference>
<dbReference type="PRINTS" id="PR00195">
    <property type="entry name" value="DYNAMIN"/>
</dbReference>
<dbReference type="SMART" id="SM00053">
    <property type="entry name" value="DYNc"/>
    <property type="match status" value="1"/>
</dbReference>
<dbReference type="InterPro" id="IPR000375">
    <property type="entry name" value="Dynamin_stalk"/>
</dbReference>
<dbReference type="GO" id="GO:0005525">
    <property type="term" value="F:GTP binding"/>
    <property type="evidence" value="ECO:0007669"/>
    <property type="project" value="InterPro"/>
</dbReference>
<accession>A0AAD5XAS6</accession>
<dbReference type="CDD" id="cd08771">
    <property type="entry name" value="DLP_1"/>
    <property type="match status" value="1"/>
</dbReference>
<dbReference type="Proteomes" id="UP001211907">
    <property type="component" value="Unassembled WGS sequence"/>
</dbReference>
<evidence type="ECO:0000313" key="5">
    <source>
        <dbReference type="EMBL" id="KAJ3090359.1"/>
    </source>
</evidence>
<keyword evidence="1" id="KW-0547">Nucleotide-binding</keyword>
<dbReference type="InterPro" id="IPR020850">
    <property type="entry name" value="GED_dom"/>
</dbReference>
<sequence length="667" mass="74850">MSTLFKRSSFKTQRNLVDKLRSINLGNYVELPQIAVMGDTSSGKSSVLSAISGITFPSSSELTKRCPTQVILSESENFSGTVRLVRFKPVQKETQKPKILSSPDEIEHEIERLTKQLISEKQSISDDAIVIEVSGPSYPNLTLTDLPGLIRTVEDDEDPAIIVRVRSLVNRYLIQSRTVILAIVPANVDVHNTEILQAAAEADSNGERTISIITKPDLIDTGVEAQVLDLLMNRKKALKLGYHAVKCRGQQELKNRQVDPEFLGINRLTAKLVKTLDSIIGSSLPAVVKEINQRLTECELALKPLGVAIDSTAMRRMYFYDYMDSVRNIMNDALTGAYEHKFFAEGEDDNRVRALLRKSEISFREIIAKTDCVENFRIIPPSVGNLVDVKSTSVWIPKTVIYGPNAIGEIIYTGVNSWVAESATTWRKIQVLDLTSLKTEIQENRSDDLAIFPSYKLFCNLLLDEVESIVSSRCDRILDLTSSLRFPKIKGFTQLIMSDIIKAATLNTLNIIQYALKSEYRPYTLNHYLFDVLVKLRTEPLLESLESLSTDSSRNVNLDAVLTVLKNHGVGNVSNEDRKAMELQWAIKAYLKVAKKRFIDTVPMLIQQNFMEIVLQKLIPCLSAVDDHQLELILEETISSINNREKLAAELLALNESKKEISSINFA</sequence>
<dbReference type="PANTHER" id="PTHR11566">
    <property type="entry name" value="DYNAMIN"/>
    <property type="match status" value="1"/>
</dbReference>
<dbReference type="AlphaFoldDB" id="A0AAD5XAS6"/>
<dbReference type="SUPFAM" id="SSF52540">
    <property type="entry name" value="P-loop containing nucleoside triphosphate hydrolases"/>
    <property type="match status" value="1"/>
</dbReference>
<proteinExistence type="predicted"/>
<dbReference type="InterPro" id="IPR022812">
    <property type="entry name" value="Dynamin"/>
</dbReference>
<evidence type="ECO:0000259" key="3">
    <source>
        <dbReference type="PROSITE" id="PS51388"/>
    </source>
</evidence>
<dbReference type="GO" id="GO:0003924">
    <property type="term" value="F:GTPase activity"/>
    <property type="evidence" value="ECO:0007669"/>
    <property type="project" value="InterPro"/>
</dbReference>
<dbReference type="Pfam" id="PF00350">
    <property type="entry name" value="Dynamin_N"/>
    <property type="match status" value="1"/>
</dbReference>
<keyword evidence="6" id="KW-1185">Reference proteome</keyword>
<gene>
    <name evidence="5" type="ORF">HK100_007472</name>
</gene>
<evidence type="ECO:0000259" key="4">
    <source>
        <dbReference type="PROSITE" id="PS51718"/>
    </source>
</evidence>
<dbReference type="PANTHER" id="PTHR11566:SF21">
    <property type="entry name" value="DYNAMIN RELATED PROTEIN 1, ISOFORM A"/>
    <property type="match status" value="1"/>
</dbReference>
<dbReference type="Pfam" id="PF01031">
    <property type="entry name" value="Dynamin_M"/>
    <property type="match status" value="1"/>
</dbReference>
<dbReference type="PROSITE" id="PS51388">
    <property type="entry name" value="GED"/>
    <property type="match status" value="1"/>
</dbReference>
<feature type="domain" description="Dynamin-type G" evidence="4">
    <location>
        <begin position="28"/>
        <end position="303"/>
    </location>
</feature>
<dbReference type="Pfam" id="PF02212">
    <property type="entry name" value="GED"/>
    <property type="match status" value="1"/>
</dbReference>